<accession>A2EFP8</accession>
<sequence>MKRSFTQRFPNITATEFIQTRLRNADFEKQIHTEGNGALLEWLPTKFSCLVRFRINVGWSDPVQRMLGSDEVVVNETRNFTTENFKQIISSNIKTNLPYLSAQISRTIEDCKDGCIETLTLEIKYNGGTFRDQIANDFFKAIAKHIFPLNNSEIVVHNIDPRPVAGLFVPPRHASQYLAIHSQLQGLREASEEYLVTIDKAKIDRKPLQIPNTNQLNQVCTLLEPDRFSIQKEIDEMKVEAQRSDRIVQEIKKTREQVKPGNSLPMFLIATCAAVIFYVASNT</sequence>
<dbReference type="AlphaFoldDB" id="A2EFP8"/>
<dbReference type="KEGG" id="tva:4766445"/>
<dbReference type="OrthoDB" id="10485550at2759"/>
<feature type="transmembrane region" description="Helical" evidence="1">
    <location>
        <begin position="262"/>
        <end position="280"/>
    </location>
</feature>
<evidence type="ECO:0000313" key="2">
    <source>
        <dbReference type="EMBL" id="EAY08543.1"/>
    </source>
</evidence>
<keyword evidence="3" id="KW-1185">Reference proteome</keyword>
<reference evidence="2" key="2">
    <citation type="journal article" date="2007" name="Science">
        <title>Draft genome sequence of the sexually transmitted pathogen Trichomonas vaginalis.</title>
        <authorList>
            <person name="Carlton J.M."/>
            <person name="Hirt R.P."/>
            <person name="Silva J.C."/>
            <person name="Delcher A.L."/>
            <person name="Schatz M."/>
            <person name="Zhao Q."/>
            <person name="Wortman J.R."/>
            <person name="Bidwell S.L."/>
            <person name="Alsmark U.C.M."/>
            <person name="Besteiro S."/>
            <person name="Sicheritz-Ponten T."/>
            <person name="Noel C.J."/>
            <person name="Dacks J.B."/>
            <person name="Foster P.G."/>
            <person name="Simillion C."/>
            <person name="Van de Peer Y."/>
            <person name="Miranda-Saavedra D."/>
            <person name="Barton G.J."/>
            <person name="Westrop G.D."/>
            <person name="Mueller S."/>
            <person name="Dessi D."/>
            <person name="Fiori P.L."/>
            <person name="Ren Q."/>
            <person name="Paulsen I."/>
            <person name="Zhang H."/>
            <person name="Bastida-Corcuera F.D."/>
            <person name="Simoes-Barbosa A."/>
            <person name="Brown M.T."/>
            <person name="Hayes R.D."/>
            <person name="Mukherjee M."/>
            <person name="Okumura C.Y."/>
            <person name="Schneider R."/>
            <person name="Smith A.J."/>
            <person name="Vanacova S."/>
            <person name="Villalvazo M."/>
            <person name="Haas B.J."/>
            <person name="Pertea M."/>
            <person name="Feldblyum T.V."/>
            <person name="Utterback T.R."/>
            <person name="Shu C.L."/>
            <person name="Osoegawa K."/>
            <person name="de Jong P.J."/>
            <person name="Hrdy I."/>
            <person name="Horvathova L."/>
            <person name="Zubacova Z."/>
            <person name="Dolezal P."/>
            <person name="Malik S.B."/>
            <person name="Logsdon J.M. Jr."/>
            <person name="Henze K."/>
            <person name="Gupta A."/>
            <person name="Wang C.C."/>
            <person name="Dunne R.L."/>
            <person name="Upcroft J.A."/>
            <person name="Upcroft P."/>
            <person name="White O."/>
            <person name="Salzberg S.L."/>
            <person name="Tang P."/>
            <person name="Chiu C.-H."/>
            <person name="Lee Y.-S."/>
            <person name="Embley T.M."/>
            <person name="Coombs G.H."/>
            <person name="Mottram J.C."/>
            <person name="Tachezy J."/>
            <person name="Fraser-Liggett C.M."/>
            <person name="Johnson P.J."/>
        </authorList>
    </citation>
    <scope>NUCLEOTIDE SEQUENCE [LARGE SCALE GENOMIC DNA]</scope>
    <source>
        <strain evidence="2">G3</strain>
    </source>
</reference>
<dbReference type="SMR" id="A2EFP8"/>
<organism evidence="2 3">
    <name type="scientific">Trichomonas vaginalis (strain ATCC PRA-98 / G3)</name>
    <dbReference type="NCBI Taxonomy" id="412133"/>
    <lineage>
        <taxon>Eukaryota</taxon>
        <taxon>Metamonada</taxon>
        <taxon>Parabasalia</taxon>
        <taxon>Trichomonadida</taxon>
        <taxon>Trichomonadidae</taxon>
        <taxon>Trichomonas</taxon>
    </lineage>
</organism>
<reference evidence="2" key="1">
    <citation type="submission" date="2006-10" db="EMBL/GenBank/DDBJ databases">
        <authorList>
            <person name="Amadeo P."/>
            <person name="Zhao Q."/>
            <person name="Wortman J."/>
            <person name="Fraser-Liggett C."/>
            <person name="Carlton J."/>
        </authorList>
    </citation>
    <scope>NUCLEOTIDE SEQUENCE</scope>
    <source>
        <strain evidence="2">G3</strain>
    </source>
</reference>
<proteinExistence type="predicted"/>
<keyword evidence="1" id="KW-0812">Transmembrane</keyword>
<dbReference type="RefSeq" id="XP_001320766.1">
    <property type="nucleotide sequence ID" value="XM_001320731.1"/>
</dbReference>
<keyword evidence="1" id="KW-0472">Membrane</keyword>
<gene>
    <name evidence="2" type="ORF">TVAG_487700</name>
</gene>
<dbReference type="Proteomes" id="UP000001542">
    <property type="component" value="Unassembled WGS sequence"/>
</dbReference>
<dbReference type="VEuPathDB" id="TrichDB:TVAG_487700"/>
<keyword evidence="1" id="KW-1133">Transmembrane helix</keyword>
<evidence type="ECO:0000256" key="1">
    <source>
        <dbReference type="SAM" id="Phobius"/>
    </source>
</evidence>
<dbReference type="EMBL" id="DS113376">
    <property type="protein sequence ID" value="EAY08543.1"/>
    <property type="molecule type" value="Genomic_DNA"/>
</dbReference>
<protein>
    <submittedName>
        <fullName evidence="2">Uncharacterized protein</fullName>
    </submittedName>
</protein>
<dbReference type="VEuPathDB" id="TrichDB:TVAGG3_0062540"/>
<evidence type="ECO:0000313" key="3">
    <source>
        <dbReference type="Proteomes" id="UP000001542"/>
    </source>
</evidence>
<dbReference type="InParanoid" id="A2EFP8"/>
<name>A2EFP8_TRIV3</name>